<dbReference type="RefSeq" id="WP_081554692.1">
    <property type="nucleotide sequence ID" value="NZ_MUKV01000003.1"/>
</dbReference>
<name>A0A1W0D831_9NEIS</name>
<organism evidence="16 17">
    <name type="scientific">Chromobacterium haemolyticum</name>
    <dbReference type="NCBI Taxonomy" id="394935"/>
    <lineage>
        <taxon>Bacteria</taxon>
        <taxon>Pseudomonadati</taxon>
        <taxon>Pseudomonadota</taxon>
        <taxon>Betaproteobacteria</taxon>
        <taxon>Neisseriales</taxon>
        <taxon>Chromobacteriaceae</taxon>
        <taxon>Chromobacterium</taxon>
    </lineage>
</organism>
<dbReference type="GO" id="GO:0005524">
    <property type="term" value="F:ATP binding"/>
    <property type="evidence" value="ECO:0007669"/>
    <property type="project" value="UniProtKB-KW"/>
</dbReference>
<evidence type="ECO:0000256" key="12">
    <source>
        <dbReference type="ARBA" id="ARBA00023136"/>
    </source>
</evidence>
<evidence type="ECO:0000256" key="10">
    <source>
        <dbReference type="ARBA" id="ARBA00022989"/>
    </source>
</evidence>
<dbReference type="CDD" id="cd00082">
    <property type="entry name" value="HisKA"/>
    <property type="match status" value="1"/>
</dbReference>
<evidence type="ECO:0000256" key="5">
    <source>
        <dbReference type="ARBA" id="ARBA00022679"/>
    </source>
</evidence>
<dbReference type="Pfam" id="PF02518">
    <property type="entry name" value="HATPase_c"/>
    <property type="match status" value="1"/>
</dbReference>
<dbReference type="InterPro" id="IPR013767">
    <property type="entry name" value="PAS_fold"/>
</dbReference>
<gene>
    <name evidence="16" type="ORF">B0T45_04110</name>
</gene>
<dbReference type="SMART" id="SM00091">
    <property type="entry name" value="PAS"/>
    <property type="match status" value="1"/>
</dbReference>
<comment type="caution">
    <text evidence="16">The sequence shown here is derived from an EMBL/GenBank/DDBJ whole genome shotgun (WGS) entry which is preliminary data.</text>
</comment>
<dbReference type="PROSITE" id="PS50109">
    <property type="entry name" value="HIS_KIN"/>
    <property type="match status" value="1"/>
</dbReference>
<dbReference type="InterPro" id="IPR036097">
    <property type="entry name" value="HisK_dim/P_sf"/>
</dbReference>
<keyword evidence="9" id="KW-0067">ATP-binding</keyword>
<feature type="coiled-coil region" evidence="13">
    <location>
        <begin position="502"/>
        <end position="529"/>
    </location>
</feature>
<dbReference type="InterPro" id="IPR005467">
    <property type="entry name" value="His_kinase_dom"/>
</dbReference>
<dbReference type="GO" id="GO:0000155">
    <property type="term" value="F:phosphorelay sensor kinase activity"/>
    <property type="evidence" value="ECO:0007669"/>
    <property type="project" value="InterPro"/>
</dbReference>
<dbReference type="EMBL" id="MUKV01000003">
    <property type="protein sequence ID" value="OQS43159.1"/>
    <property type="molecule type" value="Genomic_DNA"/>
</dbReference>
<keyword evidence="10" id="KW-1133">Transmembrane helix</keyword>
<evidence type="ECO:0000256" key="13">
    <source>
        <dbReference type="SAM" id="Coils"/>
    </source>
</evidence>
<keyword evidence="11" id="KW-0902">Two-component regulatory system</keyword>
<dbReference type="SMART" id="SM00387">
    <property type="entry name" value="HATPase_c"/>
    <property type="match status" value="1"/>
</dbReference>
<dbReference type="Proteomes" id="UP000192721">
    <property type="component" value="Unassembled WGS sequence"/>
</dbReference>
<dbReference type="SMART" id="SM01079">
    <property type="entry name" value="CHASE"/>
    <property type="match status" value="1"/>
</dbReference>
<dbReference type="InterPro" id="IPR042240">
    <property type="entry name" value="CHASE_sf"/>
</dbReference>
<dbReference type="InterPro" id="IPR003661">
    <property type="entry name" value="HisK_dim/P_dom"/>
</dbReference>
<dbReference type="InterPro" id="IPR035965">
    <property type="entry name" value="PAS-like_dom_sf"/>
</dbReference>
<dbReference type="InterPro" id="IPR003594">
    <property type="entry name" value="HATPase_dom"/>
</dbReference>
<dbReference type="SMART" id="SM00388">
    <property type="entry name" value="HisKA"/>
    <property type="match status" value="1"/>
</dbReference>
<evidence type="ECO:0000256" key="11">
    <source>
        <dbReference type="ARBA" id="ARBA00023012"/>
    </source>
</evidence>
<proteinExistence type="predicted"/>
<keyword evidence="7" id="KW-0547">Nucleotide-binding</keyword>
<keyword evidence="5" id="KW-0808">Transferase</keyword>
<dbReference type="NCBIfam" id="TIGR00229">
    <property type="entry name" value="sensory_box"/>
    <property type="match status" value="1"/>
</dbReference>
<keyword evidence="6" id="KW-0812">Transmembrane</keyword>
<dbReference type="Gene3D" id="3.30.450.20">
    <property type="entry name" value="PAS domain"/>
    <property type="match status" value="1"/>
</dbReference>
<evidence type="ECO:0000313" key="17">
    <source>
        <dbReference type="Proteomes" id="UP000192721"/>
    </source>
</evidence>
<reference evidence="16 17" key="1">
    <citation type="submission" date="2017-02" db="EMBL/GenBank/DDBJ databases">
        <title>Chromobacterium haemolyticum H5244.</title>
        <authorList>
            <person name="Gulvik C.A."/>
        </authorList>
    </citation>
    <scope>NUCLEOTIDE SEQUENCE [LARGE SCALE GENOMIC DNA]</scope>
    <source>
        <strain evidence="16 17">H5244</strain>
    </source>
</reference>
<evidence type="ECO:0000256" key="9">
    <source>
        <dbReference type="ARBA" id="ARBA00022840"/>
    </source>
</evidence>
<keyword evidence="13" id="KW-0175">Coiled coil</keyword>
<dbReference type="Gene3D" id="3.30.565.10">
    <property type="entry name" value="Histidine kinase-like ATPase, C-terminal domain"/>
    <property type="match status" value="1"/>
</dbReference>
<dbReference type="Gene3D" id="3.30.450.350">
    <property type="entry name" value="CHASE domain"/>
    <property type="match status" value="1"/>
</dbReference>
<dbReference type="GO" id="GO:0016020">
    <property type="term" value="C:membrane"/>
    <property type="evidence" value="ECO:0007669"/>
    <property type="project" value="UniProtKB-SubCell"/>
</dbReference>
<evidence type="ECO:0000259" key="14">
    <source>
        <dbReference type="PROSITE" id="PS50109"/>
    </source>
</evidence>
<dbReference type="Gene3D" id="1.10.287.130">
    <property type="match status" value="1"/>
</dbReference>
<dbReference type="EC" id="2.7.13.3" evidence="3"/>
<comment type="subcellular location">
    <subcellularLocation>
        <location evidence="2">Membrane</location>
    </subcellularLocation>
</comment>
<comment type="catalytic activity">
    <reaction evidence="1">
        <text>ATP + protein L-histidine = ADP + protein N-phospho-L-histidine.</text>
        <dbReference type="EC" id="2.7.13.3"/>
    </reaction>
</comment>
<evidence type="ECO:0000256" key="4">
    <source>
        <dbReference type="ARBA" id="ARBA00022553"/>
    </source>
</evidence>
<dbReference type="InterPro" id="IPR000014">
    <property type="entry name" value="PAS"/>
</dbReference>
<dbReference type="InterPro" id="IPR004358">
    <property type="entry name" value="Sig_transdc_His_kin-like_C"/>
</dbReference>
<dbReference type="InterPro" id="IPR036890">
    <property type="entry name" value="HATPase_C_sf"/>
</dbReference>
<evidence type="ECO:0000256" key="1">
    <source>
        <dbReference type="ARBA" id="ARBA00000085"/>
    </source>
</evidence>
<dbReference type="SUPFAM" id="SSF55785">
    <property type="entry name" value="PYP-like sensor domain (PAS domain)"/>
    <property type="match status" value="1"/>
</dbReference>
<keyword evidence="4" id="KW-0597">Phosphoprotein</keyword>
<accession>A0A1W0D831</accession>
<dbReference type="Pfam" id="PF03924">
    <property type="entry name" value="CHASE"/>
    <property type="match status" value="1"/>
</dbReference>
<dbReference type="PANTHER" id="PTHR43065">
    <property type="entry name" value="SENSOR HISTIDINE KINASE"/>
    <property type="match status" value="1"/>
</dbReference>
<dbReference type="PROSITE" id="PS50112">
    <property type="entry name" value="PAS"/>
    <property type="match status" value="1"/>
</dbReference>
<keyword evidence="8" id="KW-0418">Kinase</keyword>
<dbReference type="AlphaFoldDB" id="A0A1W0D831"/>
<evidence type="ECO:0000256" key="3">
    <source>
        <dbReference type="ARBA" id="ARBA00012438"/>
    </source>
</evidence>
<evidence type="ECO:0000256" key="8">
    <source>
        <dbReference type="ARBA" id="ARBA00022777"/>
    </source>
</evidence>
<keyword evidence="12" id="KW-0472">Membrane</keyword>
<dbReference type="SUPFAM" id="SSF55874">
    <property type="entry name" value="ATPase domain of HSP90 chaperone/DNA topoisomerase II/histidine kinase"/>
    <property type="match status" value="1"/>
</dbReference>
<dbReference type="SUPFAM" id="SSF47384">
    <property type="entry name" value="Homodimeric domain of signal transducing histidine kinase"/>
    <property type="match status" value="1"/>
</dbReference>
<evidence type="ECO:0000313" key="16">
    <source>
        <dbReference type="EMBL" id="OQS43159.1"/>
    </source>
</evidence>
<dbReference type="Pfam" id="PF00512">
    <property type="entry name" value="HisKA"/>
    <property type="match status" value="1"/>
</dbReference>
<dbReference type="CDD" id="cd00130">
    <property type="entry name" value="PAS"/>
    <property type="match status" value="1"/>
</dbReference>
<protein>
    <recommendedName>
        <fullName evidence="3">histidine kinase</fullName>
        <ecNumber evidence="3">2.7.13.3</ecNumber>
    </recommendedName>
</protein>
<sequence length="758" mass="85079">MADKHSIITAFRTAFTRHLDLLRTASPRGRLACAVLWLLTFALLLGQSVALDLNQQHQEHQQVHSLILSGLQTRLQESEMLQQSVVDIVDQENSLREARIRLLVESLAREQPQLYFIGYQPLVSHAYRREFERMRSQLQGQPYRIRDYQHQQDNAWDQQQAWRLAAKRPRYLPLSMAEPGLASDDWSEMGLDLLADTVLAPSVHRAMGQGEAVSPVLRLNNGKQALAFFSAIYNTEAPSPVPLVRSEQTAGMVVQVLALDKLVSLTPNMATRYSVALQRKDSAPSGYDPLIYRHQQQDQPGWLAQWLLPALEIRKSLDTPYLPYELTVRRQLSFDRTAPLELLLSAVFSMVPAYLLLVILALRAQNRQAQEQAQDKLHREREYAMVALSGISDAVISIDIDLSIRYLNPAAETLLGLKARDAAQRKLHQVVRLNYEFARQVEEDPVHKAIQRRETVLLAQNCYLMRSDGEKLLIEGSVSPLPGRDGRLMGAVLTFRDTAPIRRRMLAALEASETRLRQHEMELARVARINTMGEMASGIAHEINQPLSAIMSYCQAGLSLLEDEEPDMAMLRRALDSSVTQASRAGQIIQRLREFVIKKTQQFTPIDLNQVADNALNLLEYELKTHDIHIEQNICHDLPLVYADNIQLEQVVLNLMRNALDAMETVAPWGRLSIATSLNGRWIRLSIGDNGAGIAPELLDRIFAPFFSTKASGMGLGLAICQTAIEAFGGKLSARNKSTGGAEFIIELPQRDAPPSTG</sequence>
<dbReference type="PRINTS" id="PR00344">
    <property type="entry name" value="BCTRLSENSOR"/>
</dbReference>
<dbReference type="PANTHER" id="PTHR43065:SF10">
    <property type="entry name" value="PEROXIDE STRESS-ACTIVATED HISTIDINE KINASE MAK3"/>
    <property type="match status" value="1"/>
</dbReference>
<feature type="domain" description="PAS" evidence="15">
    <location>
        <begin position="380"/>
        <end position="453"/>
    </location>
</feature>
<feature type="domain" description="Histidine kinase" evidence="14">
    <location>
        <begin position="538"/>
        <end position="752"/>
    </location>
</feature>
<evidence type="ECO:0000256" key="2">
    <source>
        <dbReference type="ARBA" id="ARBA00004370"/>
    </source>
</evidence>
<dbReference type="Pfam" id="PF00989">
    <property type="entry name" value="PAS"/>
    <property type="match status" value="1"/>
</dbReference>
<evidence type="ECO:0000256" key="6">
    <source>
        <dbReference type="ARBA" id="ARBA00022692"/>
    </source>
</evidence>
<dbReference type="InterPro" id="IPR006189">
    <property type="entry name" value="CHASE_dom"/>
</dbReference>
<dbReference type="GO" id="GO:0006355">
    <property type="term" value="P:regulation of DNA-templated transcription"/>
    <property type="evidence" value="ECO:0007669"/>
    <property type="project" value="InterPro"/>
</dbReference>
<evidence type="ECO:0000259" key="15">
    <source>
        <dbReference type="PROSITE" id="PS50112"/>
    </source>
</evidence>
<evidence type="ECO:0000256" key="7">
    <source>
        <dbReference type="ARBA" id="ARBA00022741"/>
    </source>
</evidence>